<feature type="region of interest" description="Disordered" evidence="9">
    <location>
        <begin position="555"/>
        <end position="606"/>
    </location>
</feature>
<dbReference type="InterPro" id="IPR035104">
    <property type="entry name" value="Ribosomal_protein_S1-like"/>
</dbReference>
<evidence type="ECO:0000256" key="5">
    <source>
        <dbReference type="ARBA" id="ARBA00023274"/>
    </source>
</evidence>
<keyword evidence="12" id="KW-1185">Reference proteome</keyword>
<gene>
    <name evidence="11" type="primary">rpsA_2</name>
    <name evidence="11" type="ORF">HG66A1_24780</name>
</gene>
<keyword evidence="3 7" id="KW-0694">RNA-binding</keyword>
<feature type="domain" description="S1 motif" evidence="10">
    <location>
        <begin position="55"/>
        <end position="119"/>
    </location>
</feature>
<feature type="coiled-coil region" evidence="8">
    <location>
        <begin position="190"/>
        <end position="222"/>
    </location>
</feature>
<dbReference type="CDD" id="cd04465">
    <property type="entry name" value="S1_RPS1_repeat_ec2_hs2"/>
    <property type="match status" value="1"/>
</dbReference>
<evidence type="ECO:0000313" key="11">
    <source>
        <dbReference type="EMBL" id="QDT20689.1"/>
    </source>
</evidence>
<dbReference type="GO" id="GO:0003735">
    <property type="term" value="F:structural constituent of ribosome"/>
    <property type="evidence" value="ECO:0007669"/>
    <property type="project" value="InterPro"/>
</dbReference>
<evidence type="ECO:0000256" key="1">
    <source>
        <dbReference type="ARBA" id="ARBA00006767"/>
    </source>
</evidence>
<dbReference type="InterPro" id="IPR012340">
    <property type="entry name" value="NA-bd_OB-fold"/>
</dbReference>
<dbReference type="EMBL" id="CP036266">
    <property type="protein sequence ID" value="QDT20689.1"/>
    <property type="molecule type" value="Genomic_DNA"/>
</dbReference>
<protein>
    <recommendedName>
        <fullName evidence="7">30S ribosomal protein S1</fullName>
    </recommendedName>
</protein>
<dbReference type="GO" id="GO:0006412">
    <property type="term" value="P:translation"/>
    <property type="evidence" value="ECO:0007669"/>
    <property type="project" value="InterPro"/>
</dbReference>
<dbReference type="GO" id="GO:0003729">
    <property type="term" value="F:mRNA binding"/>
    <property type="evidence" value="ECO:0007669"/>
    <property type="project" value="TreeGrafter"/>
</dbReference>
<comment type="function">
    <text evidence="6 7">Binds mRNA; thus facilitating recognition of the initiation point. It is needed to translate mRNA with a short Shine-Dalgarno (SD) purine-rich sequence.</text>
</comment>
<evidence type="ECO:0000256" key="3">
    <source>
        <dbReference type="ARBA" id="ARBA00022884"/>
    </source>
</evidence>
<feature type="compositionally biased region" description="Low complexity" evidence="9">
    <location>
        <begin position="563"/>
        <end position="572"/>
    </location>
</feature>
<dbReference type="Pfam" id="PF00575">
    <property type="entry name" value="S1"/>
    <property type="match status" value="6"/>
</dbReference>
<dbReference type="SUPFAM" id="SSF50249">
    <property type="entry name" value="Nucleic acid-binding proteins"/>
    <property type="match status" value="6"/>
</dbReference>
<proteinExistence type="inferred from homology"/>
<feature type="domain" description="S1 motif" evidence="10">
    <location>
        <begin position="137"/>
        <end position="202"/>
    </location>
</feature>
<dbReference type="Proteomes" id="UP000320421">
    <property type="component" value="Chromosome"/>
</dbReference>
<dbReference type="PANTHER" id="PTHR10724">
    <property type="entry name" value="30S RIBOSOMAL PROTEIN S1"/>
    <property type="match status" value="1"/>
</dbReference>
<keyword evidence="4 7" id="KW-0689">Ribosomal protein</keyword>
<evidence type="ECO:0000259" key="10">
    <source>
        <dbReference type="PROSITE" id="PS50126"/>
    </source>
</evidence>
<dbReference type="PANTHER" id="PTHR10724:SF7">
    <property type="entry name" value="SMALL RIBOSOMAL SUBUNIT PROTEIN BS1C"/>
    <property type="match status" value="1"/>
</dbReference>
<dbReference type="OrthoDB" id="9804077at2"/>
<dbReference type="FunFam" id="2.40.50.140:FF:000018">
    <property type="entry name" value="30S ribosomal protein S1"/>
    <property type="match status" value="1"/>
</dbReference>
<evidence type="ECO:0000256" key="7">
    <source>
        <dbReference type="PIRNR" id="PIRNR002111"/>
    </source>
</evidence>
<keyword evidence="5 7" id="KW-0687">Ribonucleoprotein</keyword>
<feature type="domain" description="S1 motif" evidence="10">
    <location>
        <begin position="223"/>
        <end position="291"/>
    </location>
</feature>
<dbReference type="FunFam" id="2.40.50.140:FF:000103">
    <property type="entry name" value="protein RRP5 homolog"/>
    <property type="match status" value="1"/>
</dbReference>
<comment type="similarity">
    <text evidence="1 7">Belongs to the bacterial ribosomal protein bS1 family.</text>
</comment>
<evidence type="ECO:0000256" key="9">
    <source>
        <dbReference type="SAM" id="MobiDB-lite"/>
    </source>
</evidence>
<dbReference type="FunFam" id="2.40.50.140:FF:000011">
    <property type="entry name" value="30S ribosomal protein S1"/>
    <property type="match status" value="2"/>
</dbReference>
<reference evidence="11 12" key="1">
    <citation type="submission" date="2019-02" db="EMBL/GenBank/DDBJ databases">
        <title>Deep-cultivation of Planctomycetes and their phenomic and genomic characterization uncovers novel biology.</title>
        <authorList>
            <person name="Wiegand S."/>
            <person name="Jogler M."/>
            <person name="Boedeker C."/>
            <person name="Pinto D."/>
            <person name="Vollmers J."/>
            <person name="Rivas-Marin E."/>
            <person name="Kohn T."/>
            <person name="Peeters S.H."/>
            <person name="Heuer A."/>
            <person name="Rast P."/>
            <person name="Oberbeckmann S."/>
            <person name="Bunk B."/>
            <person name="Jeske O."/>
            <person name="Meyerdierks A."/>
            <person name="Storesund J.E."/>
            <person name="Kallscheuer N."/>
            <person name="Luecker S."/>
            <person name="Lage O.M."/>
            <person name="Pohl T."/>
            <person name="Merkel B.J."/>
            <person name="Hornburger P."/>
            <person name="Mueller R.-W."/>
            <person name="Bruemmer F."/>
            <person name="Labrenz M."/>
            <person name="Spormann A.M."/>
            <person name="Op den Camp H."/>
            <person name="Overmann J."/>
            <person name="Amann R."/>
            <person name="Jetten M.S.M."/>
            <person name="Mascher T."/>
            <person name="Medema M.H."/>
            <person name="Devos D.P."/>
            <person name="Kaster A.-K."/>
            <person name="Ovreas L."/>
            <person name="Rohde M."/>
            <person name="Galperin M.Y."/>
            <person name="Jogler C."/>
        </authorList>
    </citation>
    <scope>NUCLEOTIDE SEQUENCE [LARGE SCALE GENOMIC DNA]</scope>
    <source>
        <strain evidence="11 12">HG66A1</strain>
    </source>
</reference>
<feature type="compositionally biased region" description="Basic and acidic residues" evidence="9">
    <location>
        <begin position="596"/>
        <end position="606"/>
    </location>
</feature>
<dbReference type="CDD" id="cd05688">
    <property type="entry name" value="S1_RPS1_repeat_ec3"/>
    <property type="match status" value="1"/>
</dbReference>
<keyword evidence="8" id="KW-0175">Coiled coil</keyword>
<dbReference type="AlphaFoldDB" id="A0A517PMT8"/>
<evidence type="ECO:0000256" key="8">
    <source>
        <dbReference type="SAM" id="Coils"/>
    </source>
</evidence>
<dbReference type="PRINTS" id="PR00681">
    <property type="entry name" value="RIBOSOMALS1"/>
</dbReference>
<dbReference type="InterPro" id="IPR050437">
    <property type="entry name" value="Ribos_protein_bS1-like"/>
</dbReference>
<sequence>MVDRNLIREFGISDEDLDAAFAEVMPEVEAGEEGDENDWVLDDVYASVSIAYDVNQIIDGVVLSVDGEEVLVDIGFKSEGVVHIDEWSEEEEPPKAGDKVQVLLEEVEDEFGLTMLSKRKADRIREWEKVIATHAEGDVVSGTVVRKIKGGLLINIGVNVFLPASQVDIRRPSDIANYIGRTIECVILKIDEARRNIVVSRRKLIEEKREKLKQDLLSKIEEGQIVKGVVKNIADFGAFVDLGGIDGLLHITDMSWGRINHPTEIVKIDDEIEVMILSVDRDKEKIALGLKQKSPSPWELVESKYPVGTKVTGTVVNVMSYGAFVKLEDGIEGLVHISEMSWTKRINHPSELVNIGDEVEVVVLGVNKDKQEISLGMKQTQSNPWDEVTKKYPEGAKVKGTVRNLTNYGAFIELEEGVDGLLHVSDMSWTRKISHASEVMKKGDEIECLVISVDEERKRIALGLKQLSSDPWETDIPQKYQPGAIVQGVVTKITNFGVFVELEDELEGLLHISELADHKVENPEDIVKVGETLDVKILRVDTDDRKIGLSRKLEEPIEEEAAAGESSEVTSSPRKELMGGTGGDAPLFTMPSESAEASKEEDSSEE</sequence>
<dbReference type="InterPro" id="IPR000110">
    <property type="entry name" value="Ribosomal_bS1"/>
</dbReference>
<organism evidence="11 12">
    <name type="scientific">Gimesia chilikensis</name>
    <dbReference type="NCBI Taxonomy" id="2605989"/>
    <lineage>
        <taxon>Bacteria</taxon>
        <taxon>Pseudomonadati</taxon>
        <taxon>Planctomycetota</taxon>
        <taxon>Planctomycetia</taxon>
        <taxon>Planctomycetales</taxon>
        <taxon>Planctomycetaceae</taxon>
        <taxon>Gimesia</taxon>
    </lineage>
</organism>
<name>A0A517PMT8_9PLAN</name>
<accession>A0A517PMT8</accession>
<feature type="domain" description="S1 motif" evidence="10">
    <location>
        <begin position="483"/>
        <end position="552"/>
    </location>
</feature>
<dbReference type="RefSeq" id="WP_145183858.1">
    <property type="nucleotide sequence ID" value="NZ_CP036266.1"/>
</dbReference>
<dbReference type="GO" id="GO:0022627">
    <property type="term" value="C:cytosolic small ribosomal subunit"/>
    <property type="evidence" value="ECO:0007669"/>
    <property type="project" value="TreeGrafter"/>
</dbReference>
<evidence type="ECO:0000256" key="6">
    <source>
        <dbReference type="ARBA" id="ARBA00025604"/>
    </source>
</evidence>
<keyword evidence="2" id="KW-0677">Repeat</keyword>
<evidence type="ECO:0000256" key="4">
    <source>
        <dbReference type="ARBA" id="ARBA00022980"/>
    </source>
</evidence>
<evidence type="ECO:0000256" key="2">
    <source>
        <dbReference type="ARBA" id="ARBA00022737"/>
    </source>
</evidence>
<dbReference type="SMART" id="SM00316">
    <property type="entry name" value="S1"/>
    <property type="match status" value="6"/>
</dbReference>
<dbReference type="Gene3D" id="2.40.50.140">
    <property type="entry name" value="Nucleic acid-binding proteins"/>
    <property type="match status" value="6"/>
</dbReference>
<feature type="domain" description="S1 motif" evidence="10">
    <location>
        <begin position="395"/>
        <end position="465"/>
    </location>
</feature>
<dbReference type="NCBIfam" id="TIGR00717">
    <property type="entry name" value="rpsA"/>
    <property type="match status" value="1"/>
</dbReference>
<dbReference type="InterPro" id="IPR003029">
    <property type="entry name" value="S1_domain"/>
</dbReference>
<evidence type="ECO:0000313" key="12">
    <source>
        <dbReference type="Proteomes" id="UP000320421"/>
    </source>
</evidence>
<dbReference type="PIRSF" id="PIRSF002111">
    <property type="entry name" value="RpsA"/>
    <property type="match status" value="1"/>
</dbReference>
<feature type="domain" description="S1 motif" evidence="10">
    <location>
        <begin position="308"/>
        <end position="378"/>
    </location>
</feature>
<dbReference type="PROSITE" id="PS50126">
    <property type="entry name" value="S1"/>
    <property type="match status" value="6"/>
</dbReference>
<dbReference type="CDD" id="cd05687">
    <property type="entry name" value="S1_RPS1_repeat_ec1_hs1"/>
    <property type="match status" value="1"/>
</dbReference>